<evidence type="ECO:0000256" key="2">
    <source>
        <dbReference type="ARBA" id="ARBA00022737"/>
    </source>
</evidence>
<dbReference type="Proteomes" id="UP000264800">
    <property type="component" value="Unplaced"/>
</dbReference>
<dbReference type="GO" id="GO:0045348">
    <property type="term" value="P:positive regulation of MHC class II biosynthetic process"/>
    <property type="evidence" value="ECO:0007669"/>
    <property type="project" value="TreeGrafter"/>
</dbReference>
<dbReference type="InterPro" id="IPR027417">
    <property type="entry name" value="P-loop_NTPase"/>
</dbReference>
<dbReference type="PROSITE" id="PS50837">
    <property type="entry name" value="NACHT"/>
    <property type="match status" value="1"/>
</dbReference>
<dbReference type="InterPro" id="IPR041075">
    <property type="entry name" value="NOD1/2_WH"/>
</dbReference>
<evidence type="ECO:0000313" key="7">
    <source>
        <dbReference type="Ensembl" id="ENSKMAP00000026613.1"/>
    </source>
</evidence>
<dbReference type="Pfam" id="PF17779">
    <property type="entry name" value="WHD_NOD2"/>
    <property type="match status" value="1"/>
</dbReference>
<accession>A0A3Q3BA05</accession>
<dbReference type="Pfam" id="PF17776">
    <property type="entry name" value="NLRC4_HD2"/>
    <property type="match status" value="1"/>
</dbReference>
<dbReference type="GO" id="GO:0045345">
    <property type="term" value="P:positive regulation of MHC class I biosynthetic process"/>
    <property type="evidence" value="ECO:0007669"/>
    <property type="project" value="TreeGrafter"/>
</dbReference>
<dbReference type="PANTHER" id="PTHR47189:SF1">
    <property type="entry name" value="MHC CLASS II TRANSACTIVATOR"/>
    <property type="match status" value="1"/>
</dbReference>
<dbReference type="InterPro" id="IPR001611">
    <property type="entry name" value="Leu-rich_rpt"/>
</dbReference>
<evidence type="ECO:0000256" key="1">
    <source>
        <dbReference type="ARBA" id="ARBA00022614"/>
    </source>
</evidence>
<dbReference type="GeneTree" id="ENSGT00940000160652"/>
<keyword evidence="4" id="KW-0067">ATP-binding</keyword>
<reference evidence="7" key="2">
    <citation type="submission" date="2025-09" db="UniProtKB">
        <authorList>
            <consortium name="Ensembl"/>
        </authorList>
    </citation>
    <scope>IDENTIFICATION</scope>
</reference>
<dbReference type="Pfam" id="PF05729">
    <property type="entry name" value="NACHT"/>
    <property type="match status" value="1"/>
</dbReference>
<evidence type="ECO:0000256" key="4">
    <source>
        <dbReference type="ARBA" id="ARBA00022840"/>
    </source>
</evidence>
<dbReference type="InterPro" id="IPR041267">
    <property type="entry name" value="NLRP_HD2"/>
</dbReference>
<dbReference type="InterPro" id="IPR007111">
    <property type="entry name" value="NACHT_NTPase"/>
</dbReference>
<name>A0A3Q3BA05_KRYMA</name>
<dbReference type="Ensembl" id="ENSKMAT00000026952.1">
    <property type="protein sequence ID" value="ENSKMAP00000026613.1"/>
    <property type="gene ID" value="ENSKMAG00000019616.1"/>
</dbReference>
<dbReference type="InterPro" id="IPR006553">
    <property type="entry name" value="Leu-rich_rpt_Cys-con_subtyp"/>
</dbReference>
<organism evidence="7 8">
    <name type="scientific">Kryptolebias marmoratus</name>
    <name type="common">Mangrove killifish</name>
    <name type="synonym">Rivulus marmoratus</name>
    <dbReference type="NCBI Taxonomy" id="37003"/>
    <lineage>
        <taxon>Eukaryota</taxon>
        <taxon>Metazoa</taxon>
        <taxon>Chordata</taxon>
        <taxon>Craniata</taxon>
        <taxon>Vertebrata</taxon>
        <taxon>Euteleostomi</taxon>
        <taxon>Actinopterygii</taxon>
        <taxon>Neopterygii</taxon>
        <taxon>Teleostei</taxon>
        <taxon>Neoteleostei</taxon>
        <taxon>Acanthomorphata</taxon>
        <taxon>Ovalentaria</taxon>
        <taxon>Atherinomorphae</taxon>
        <taxon>Cyprinodontiformes</taxon>
        <taxon>Rivulidae</taxon>
        <taxon>Kryptolebias</taxon>
    </lineage>
</organism>
<evidence type="ECO:0000313" key="8">
    <source>
        <dbReference type="Proteomes" id="UP000264800"/>
    </source>
</evidence>
<dbReference type="STRING" id="37003.ENSKMAP00000026613"/>
<evidence type="ECO:0000256" key="3">
    <source>
        <dbReference type="ARBA" id="ARBA00022741"/>
    </source>
</evidence>
<dbReference type="SMART" id="SM00367">
    <property type="entry name" value="LRR_CC"/>
    <property type="match status" value="5"/>
</dbReference>
<dbReference type="Gene3D" id="3.80.10.10">
    <property type="entry name" value="Ribonuclease Inhibitor"/>
    <property type="match status" value="3"/>
</dbReference>
<keyword evidence="8" id="KW-1185">Reference proteome</keyword>
<keyword evidence="2" id="KW-0677">Repeat</keyword>
<dbReference type="GO" id="GO:0045944">
    <property type="term" value="P:positive regulation of transcription by RNA polymerase II"/>
    <property type="evidence" value="ECO:0007669"/>
    <property type="project" value="TreeGrafter"/>
</dbReference>
<feature type="domain" description="NACHT" evidence="6">
    <location>
        <begin position="220"/>
        <end position="356"/>
    </location>
</feature>
<dbReference type="SUPFAM" id="SSF52540">
    <property type="entry name" value="P-loop containing nucleoside triphosphate hydrolases"/>
    <property type="match status" value="1"/>
</dbReference>
<sequence>MDDEVDRADGNVNSILAQDSSELFEILCSQSQSVIMSLWETAPPGSGLQTPGGPAAASEHIRAMLEHFRDGSAADCCSFLQRVCMLCENMPMHLELRLLSVAGSSFSGQENSTLCVTNQKPSPEEQLIKRPRIDHWQQHLKAAAGVLQRRWQRRSEGLLRDVQPEKVWVSLRTANRTRDRPDQTPGPAERGNRTPEPDVDYGSLESRLTLEAFLQGCAGKVTVLCGPAGSGKTLLTSCLGHQWANGLGPIPSSYLFVLLEFRQLNLLSSPLSLAELLFQHYFPPQNDDNHKAVMDYLVSNPEQSCWLLDGYDEFHGKLNTQNQPLDSETPVPAADLLSGLLNRQLLPGSTVLLTCRLRDLPDLDGLTDKVGQLLPWDHQEIREYVHSFFGVKDGSLGSEAADLLFSSRHLLAMSSFPALCNICCVFLQHLLQEKGHEVPATLTQLYLAVVAAFLSRWPHGGEDDRTNTSTFPQSSVPALSQLSRLALEGLEKGNILFWEDDVPANVFELSVRTGLFSQVEVRGHDGKLVSAYSFTHLTVQEFLAALRIMTSNDVSDTQLKKRFSLKTRWTTKSDQKTVFTDSLYLYVCGLASPRCTQAVVQVAQASGLKGFQNWVLERQDLVLKLLKSLCLSNSLTGPKVLQLCHYVQESQNQQLAHQVLSVRPTLELRNIWLLPDDIHALAFVVNAAGDTGVGLDFGSCSMELECLEVLTRCQNIHYLSFRSRKYGDKFAGKLAAILPEFTALRKLEFWGAALTAAGAASVASALRRCPTVTELNFSDNNLQDEGIQHMAEVFTELQNLVSVTEDSSVEGLVKKMSSCLNIQRVHAEYDPTHTHTHTHIIHDTSKTEAFICLLNQKWSSSDMKTLAESLSNCPALSVLNLSGGQWDEETLKTLTEFVPKFSVTEKIVLNGSCSSLEGLVVLTALLSDCLSVAELHVRYRTAVILLCTSSTLILKTRVALTELHLSDIKLYFVVFYRINSSSLLPSDVTKICKKLVQCRFFLELEFSHCSFAEKTMEKLIQELPKMSLLQRLNLSGNQLEDEGVKCLLDSLPRLHISSYMNLSKNRLTQRGLLDVVSTLSTCARVSQVDISLGEAQRCLIWFRQNGGGEQTLRVSSSNLELHHLLRLAEILSKCPSLTRLQLKNNSLQSEWIQNFVKVLTCGGRGRAVSVEESWIGSEEAVTLLRPSALTLILLSGHLISDAAAQSLSDLLPRLRSLNLARCVWSAEGGRRLIGALNQAGRLEDLCLDAAAQLDRNSWTCLAQALRNLTSVRSLKLNEIVKTSEEDGVLDVLAGLEGLTQIKEIELDGWRMADQGIKQLIKFLPSWKELRKISLSKNLISDPSGEKLLDALRSCFHLEELHLSSNRLGDVSAARMALILPSMTHLSVLDISENQITKEGAISLSAAIMSLKKLKRIHLTSVGTSELSAVVASLGHCAFIQDVGLGWNNCGDDVALQLTEVLPFCPRLTRIDLECNRVSAVGVEKLVGALRSCPALQIIRLWRNRVSAGEAHSFSLREVRLNFSSTIM</sequence>
<keyword evidence="1" id="KW-0433">Leucine-rich repeat</keyword>
<feature type="region of interest" description="Disordered" evidence="5">
    <location>
        <begin position="170"/>
        <end position="200"/>
    </location>
</feature>
<dbReference type="SUPFAM" id="SSF52047">
    <property type="entry name" value="RNI-like"/>
    <property type="match status" value="3"/>
</dbReference>
<dbReference type="Gene3D" id="3.40.50.300">
    <property type="entry name" value="P-loop containing nucleotide triphosphate hydrolases"/>
    <property type="match status" value="1"/>
</dbReference>
<keyword evidence="3" id="KW-0547">Nucleotide-binding</keyword>
<dbReference type="SMART" id="SM00368">
    <property type="entry name" value="LRR_RI"/>
    <property type="match status" value="8"/>
</dbReference>
<protein>
    <submittedName>
        <fullName evidence="7">Protein NLRC5-like</fullName>
    </submittedName>
</protein>
<dbReference type="Pfam" id="PF13516">
    <property type="entry name" value="LRR_6"/>
    <property type="match status" value="4"/>
</dbReference>
<proteinExistence type="predicted"/>
<dbReference type="PANTHER" id="PTHR47189">
    <property type="entry name" value="MHC CLASS II TRANSACTIVATOR"/>
    <property type="match status" value="1"/>
</dbReference>
<reference evidence="7" key="1">
    <citation type="submission" date="2025-08" db="UniProtKB">
        <authorList>
            <consortium name="Ensembl"/>
        </authorList>
    </citation>
    <scope>IDENTIFICATION</scope>
</reference>
<evidence type="ECO:0000259" key="6">
    <source>
        <dbReference type="PROSITE" id="PS50837"/>
    </source>
</evidence>
<dbReference type="InterPro" id="IPR032675">
    <property type="entry name" value="LRR_dom_sf"/>
</dbReference>
<evidence type="ECO:0000256" key="5">
    <source>
        <dbReference type="SAM" id="MobiDB-lite"/>
    </source>
</evidence>
<dbReference type="GO" id="GO:0005524">
    <property type="term" value="F:ATP binding"/>
    <property type="evidence" value="ECO:0007669"/>
    <property type="project" value="UniProtKB-KW"/>
</dbReference>
<dbReference type="Gene3D" id="1.10.533.20">
    <property type="match status" value="1"/>
</dbReference>